<reference evidence="2" key="1">
    <citation type="submission" date="2016-03" db="EMBL/GenBank/DDBJ databases">
        <authorList>
            <person name="Guldener U."/>
        </authorList>
    </citation>
    <scope>NUCLEOTIDE SEQUENCE [LARGE SCALE GENOMIC DNA]</scope>
</reference>
<keyword evidence="2" id="KW-1185">Reference proteome</keyword>
<organism evidence="1 2">
    <name type="scientific">Rhynchosporium secalis</name>
    <name type="common">Barley scald fungus</name>
    <dbReference type="NCBI Taxonomy" id="38038"/>
    <lineage>
        <taxon>Eukaryota</taxon>
        <taxon>Fungi</taxon>
        <taxon>Dikarya</taxon>
        <taxon>Ascomycota</taxon>
        <taxon>Pezizomycotina</taxon>
        <taxon>Leotiomycetes</taxon>
        <taxon>Helotiales</taxon>
        <taxon>Ploettnerulaceae</taxon>
        <taxon>Rhynchosporium</taxon>
    </lineage>
</organism>
<evidence type="ECO:0000313" key="2">
    <source>
        <dbReference type="Proteomes" id="UP000177625"/>
    </source>
</evidence>
<protein>
    <submittedName>
        <fullName evidence="1">Uncharacterized protein</fullName>
    </submittedName>
</protein>
<dbReference type="EMBL" id="FJVC01000337">
    <property type="protein sequence ID" value="CZT48503.1"/>
    <property type="molecule type" value="Genomic_DNA"/>
</dbReference>
<dbReference type="AlphaFoldDB" id="A0A1E1MHF8"/>
<dbReference type="Proteomes" id="UP000177625">
    <property type="component" value="Unassembled WGS sequence"/>
</dbReference>
<sequence>MSRMKHWSIFMVDTCRQTSKQKSVKIILPRIATEVHSDFDIFRSKLPVNPNQSLGDKRKPSIDIDKSQSHLRCQAGSQPIRYLHQRDRCRYERRMRIKPSPVPTRTVEVVRKGFLCSEAGKGGFLLHFIGCDLDKAVQEAQYNKDFDVQRKK</sequence>
<evidence type="ECO:0000313" key="1">
    <source>
        <dbReference type="EMBL" id="CZT48503.1"/>
    </source>
</evidence>
<name>A0A1E1MHF8_RHYSE</name>
<accession>A0A1E1MHF8</accession>
<proteinExistence type="predicted"/>
<gene>
    <name evidence="1" type="ORF">RSE6_09206</name>
</gene>